<feature type="region of interest" description="Disordered" evidence="1">
    <location>
        <begin position="92"/>
        <end position="143"/>
    </location>
</feature>
<name>A0A9P7B7Q4_RHOMI</name>
<feature type="region of interest" description="Disordered" evidence="1">
    <location>
        <begin position="386"/>
        <end position="429"/>
    </location>
</feature>
<gene>
    <name evidence="2" type="ORF">C6P46_003201</name>
</gene>
<dbReference type="Proteomes" id="UP000777482">
    <property type="component" value="Unassembled WGS sequence"/>
</dbReference>
<feature type="compositionally biased region" description="Low complexity" evidence="1">
    <location>
        <begin position="411"/>
        <end position="422"/>
    </location>
</feature>
<dbReference type="OrthoDB" id="3341476at2759"/>
<reference evidence="2 3" key="1">
    <citation type="submission" date="2020-11" db="EMBL/GenBank/DDBJ databases">
        <title>Kefir isolates.</title>
        <authorList>
            <person name="Marcisauskas S."/>
            <person name="Kim Y."/>
            <person name="Blasche S."/>
        </authorList>
    </citation>
    <scope>NUCLEOTIDE SEQUENCE [LARGE SCALE GENOMIC DNA]</scope>
    <source>
        <strain evidence="2 3">KR</strain>
    </source>
</reference>
<sequence>MGRTSVQYGSGSVLVEFREASWNRPPREASERVPRGASWEGPMPFLTPFFSVVIFIDKGATQALVALAFALSYTLAPYTRLHRHRTGTDLTVNPSAYLTERARRPVPAPRFRTDSPPSSPTERADTSAADDSASDFSDSSDTPTAPAACRLAVPAAIVPTPPQCRRTIMNTATASLIALAATRQLGKAPVLLDCSPSGLKDFLRAARSYFRKQKDFEDVDKINTLGEGLLHFVELKSWYNSNEDRLEAMKYDDFVAELNKKTLPRNYVWDAKAFIRSSLQGSINYNAWSDDMRAEHLALGEQVMSTREFVEHLLFNMDAEVSVVLRRGTSLKGTGLLDEETAALAVTTTTAPQIYKTVVDYDKFNDEARLEWSKIAVRRESNAMQLRALAKKSSSKSQPATHHAPSRNTGAAAQTARPNAAAGDGPRLPTLTAREKADLDEHEGCYKCRRTNAGHRSNACPNGFPPAEFVIKIPSGWVATPRPPFVPAATTTTAPNAPAARAGIRALRIEDSDSDEEVYLGFDSSDSDLDG</sequence>
<feature type="compositionally biased region" description="Low complexity" evidence="1">
    <location>
        <begin position="126"/>
        <end position="143"/>
    </location>
</feature>
<accession>A0A9P7B7Q4</accession>
<evidence type="ECO:0000313" key="2">
    <source>
        <dbReference type="EMBL" id="KAG0662696.1"/>
    </source>
</evidence>
<evidence type="ECO:0000256" key="1">
    <source>
        <dbReference type="SAM" id="MobiDB-lite"/>
    </source>
</evidence>
<protein>
    <submittedName>
        <fullName evidence="2">Uncharacterized protein</fullName>
    </submittedName>
</protein>
<proteinExistence type="predicted"/>
<evidence type="ECO:0000313" key="3">
    <source>
        <dbReference type="Proteomes" id="UP000777482"/>
    </source>
</evidence>
<organism evidence="2 3">
    <name type="scientific">Rhodotorula mucilaginosa</name>
    <name type="common">Yeast</name>
    <name type="synonym">Rhodotorula rubra</name>
    <dbReference type="NCBI Taxonomy" id="5537"/>
    <lineage>
        <taxon>Eukaryota</taxon>
        <taxon>Fungi</taxon>
        <taxon>Dikarya</taxon>
        <taxon>Basidiomycota</taxon>
        <taxon>Pucciniomycotina</taxon>
        <taxon>Microbotryomycetes</taxon>
        <taxon>Sporidiobolales</taxon>
        <taxon>Sporidiobolaceae</taxon>
        <taxon>Rhodotorula</taxon>
    </lineage>
</organism>
<dbReference type="AlphaFoldDB" id="A0A9P7B7Q4"/>
<dbReference type="EMBL" id="PUHQ01000025">
    <property type="protein sequence ID" value="KAG0662696.1"/>
    <property type="molecule type" value="Genomic_DNA"/>
</dbReference>
<keyword evidence="3" id="KW-1185">Reference proteome</keyword>
<comment type="caution">
    <text evidence="2">The sequence shown here is derived from an EMBL/GenBank/DDBJ whole genome shotgun (WGS) entry which is preliminary data.</text>
</comment>